<evidence type="ECO:0000313" key="9">
    <source>
        <dbReference type="EMBL" id="MBB6692130.1"/>
    </source>
</evidence>
<dbReference type="Proteomes" id="UP000553776">
    <property type="component" value="Unassembled WGS sequence"/>
</dbReference>
<feature type="domain" description="NlpC/P60" evidence="8">
    <location>
        <begin position="220"/>
        <end position="365"/>
    </location>
</feature>
<evidence type="ECO:0000256" key="4">
    <source>
        <dbReference type="ARBA" id="ARBA00022807"/>
    </source>
</evidence>
<dbReference type="InterPro" id="IPR036028">
    <property type="entry name" value="SH3-like_dom_sf"/>
</dbReference>
<dbReference type="SUPFAM" id="SSF54001">
    <property type="entry name" value="Cysteine proteinases"/>
    <property type="match status" value="1"/>
</dbReference>
<accession>A0A841U200</accession>
<name>A0A841U200_9BACL</name>
<keyword evidence="10" id="KW-1185">Reference proteome</keyword>
<dbReference type="EMBL" id="JACJVR010000047">
    <property type="protein sequence ID" value="MBB6692130.1"/>
    <property type="molecule type" value="Genomic_DNA"/>
</dbReference>
<dbReference type="InterPro" id="IPR038765">
    <property type="entry name" value="Papain-like_cys_pep_sf"/>
</dbReference>
<reference evidence="9 10" key="1">
    <citation type="submission" date="2020-08" db="EMBL/GenBank/DDBJ databases">
        <title>Cohnella phylogeny.</title>
        <authorList>
            <person name="Dunlap C."/>
        </authorList>
    </citation>
    <scope>NUCLEOTIDE SEQUENCE [LARGE SCALE GENOMIC DNA]</scope>
    <source>
        <strain evidence="9 10">DSM 25239</strain>
    </source>
</reference>
<evidence type="ECO:0000256" key="3">
    <source>
        <dbReference type="ARBA" id="ARBA00022801"/>
    </source>
</evidence>
<comment type="caution">
    <text evidence="9">The sequence shown here is derived from an EMBL/GenBank/DDBJ whole genome shotgun (WGS) entry which is preliminary data.</text>
</comment>
<keyword evidence="2" id="KW-0645">Protease</keyword>
<protein>
    <submittedName>
        <fullName evidence="9">C40 family peptidase</fullName>
    </submittedName>
</protein>
<dbReference type="AlphaFoldDB" id="A0A841U200"/>
<dbReference type="PANTHER" id="PTHR47053">
    <property type="entry name" value="MUREIN DD-ENDOPEPTIDASE MEPH-RELATED"/>
    <property type="match status" value="1"/>
</dbReference>
<evidence type="ECO:0000256" key="6">
    <source>
        <dbReference type="SAM" id="SignalP"/>
    </source>
</evidence>
<dbReference type="Pfam" id="PF00877">
    <property type="entry name" value="NLPC_P60"/>
    <property type="match status" value="1"/>
</dbReference>
<dbReference type="Gene3D" id="2.30.30.40">
    <property type="entry name" value="SH3 Domains"/>
    <property type="match status" value="2"/>
</dbReference>
<evidence type="ECO:0000259" key="8">
    <source>
        <dbReference type="PROSITE" id="PS51935"/>
    </source>
</evidence>
<dbReference type="SUPFAM" id="SSF50044">
    <property type="entry name" value="SH3-domain"/>
    <property type="match status" value="1"/>
</dbReference>
<organism evidence="9 10">
    <name type="scientific">Cohnella xylanilytica</name>
    <dbReference type="NCBI Taxonomy" id="557555"/>
    <lineage>
        <taxon>Bacteria</taxon>
        <taxon>Bacillati</taxon>
        <taxon>Bacillota</taxon>
        <taxon>Bacilli</taxon>
        <taxon>Bacillales</taxon>
        <taxon>Paenibacillaceae</taxon>
        <taxon>Cohnella</taxon>
    </lineage>
</organism>
<feature type="domain" description="SH3b" evidence="7">
    <location>
        <begin position="104"/>
        <end position="171"/>
    </location>
</feature>
<dbReference type="GO" id="GO:0008234">
    <property type="term" value="F:cysteine-type peptidase activity"/>
    <property type="evidence" value="ECO:0007669"/>
    <property type="project" value="UniProtKB-KW"/>
</dbReference>
<evidence type="ECO:0000256" key="5">
    <source>
        <dbReference type="SAM" id="MobiDB-lite"/>
    </source>
</evidence>
<evidence type="ECO:0000256" key="2">
    <source>
        <dbReference type="ARBA" id="ARBA00022670"/>
    </source>
</evidence>
<feature type="chain" id="PRO_5038865542" evidence="6">
    <location>
        <begin position="23"/>
        <end position="365"/>
    </location>
</feature>
<dbReference type="RefSeq" id="WP_185136119.1">
    <property type="nucleotide sequence ID" value="NZ_JACJVR010000047.1"/>
</dbReference>
<feature type="compositionally biased region" description="Gly residues" evidence="5">
    <location>
        <begin position="180"/>
        <end position="204"/>
    </location>
</feature>
<dbReference type="PROSITE" id="PS51781">
    <property type="entry name" value="SH3B"/>
    <property type="match status" value="2"/>
</dbReference>
<gene>
    <name evidence="9" type="ORF">H7B90_12030</name>
</gene>
<dbReference type="PROSITE" id="PS51935">
    <property type="entry name" value="NLPC_P60"/>
    <property type="match status" value="1"/>
</dbReference>
<evidence type="ECO:0000313" key="10">
    <source>
        <dbReference type="Proteomes" id="UP000553776"/>
    </source>
</evidence>
<dbReference type="PANTHER" id="PTHR47053:SF1">
    <property type="entry name" value="MUREIN DD-ENDOPEPTIDASE MEPH-RELATED"/>
    <property type="match status" value="1"/>
</dbReference>
<keyword evidence="6" id="KW-0732">Signal</keyword>
<dbReference type="SMART" id="SM00287">
    <property type="entry name" value="SH3b"/>
    <property type="match status" value="2"/>
</dbReference>
<feature type="domain" description="SH3b" evidence="7">
    <location>
        <begin position="28"/>
        <end position="93"/>
    </location>
</feature>
<dbReference type="Gene3D" id="3.90.1720.10">
    <property type="entry name" value="endopeptidase domain like (from Nostoc punctiforme)"/>
    <property type="match status" value="1"/>
</dbReference>
<feature type="signal peptide" evidence="6">
    <location>
        <begin position="1"/>
        <end position="22"/>
    </location>
</feature>
<feature type="region of interest" description="Disordered" evidence="5">
    <location>
        <begin position="173"/>
        <end position="217"/>
    </location>
</feature>
<sequence>MRRNLMIALTALTLASALPAAAGAAAKEGKAQIVATVSFRTAPSTSSSVVRYLKPGESVALLEKTNDYWWKVRESGGRTGYVSSRSTYVKLISAPAEEADSGASANANAVIVSSVSFREAPSASGARIRYLKANEKVTVTAKVNSYWYAVTDSDGKAGYVSSSSSYIKLTGPIPDASSGGSSGGNAGTGSGGNGSSSGGSGSGSDSGTDTSGPGGTLDAAAKAEAVIEAGLKYLGTPYEYGSDRNTTTTFDCSDFVRQAFKDALGVTLPGDSASQGAYVRERSAVTTDWRQLKRGDLMFFMDYKGTSSSLYANKQPFTSKISHVGIYLGDGKILQTYSKTSGGVRIDSIAGKHWEYRFLFGGSAL</sequence>
<dbReference type="InterPro" id="IPR000064">
    <property type="entry name" value="NLP_P60_dom"/>
</dbReference>
<dbReference type="Pfam" id="PF08239">
    <property type="entry name" value="SH3_3"/>
    <property type="match status" value="2"/>
</dbReference>
<dbReference type="GO" id="GO:0006508">
    <property type="term" value="P:proteolysis"/>
    <property type="evidence" value="ECO:0007669"/>
    <property type="project" value="UniProtKB-KW"/>
</dbReference>
<keyword evidence="4" id="KW-0788">Thiol protease</keyword>
<evidence type="ECO:0000259" key="7">
    <source>
        <dbReference type="PROSITE" id="PS51781"/>
    </source>
</evidence>
<evidence type="ECO:0000256" key="1">
    <source>
        <dbReference type="ARBA" id="ARBA00007074"/>
    </source>
</evidence>
<dbReference type="InterPro" id="IPR051202">
    <property type="entry name" value="Peptidase_C40"/>
</dbReference>
<dbReference type="InterPro" id="IPR003646">
    <property type="entry name" value="SH3-like_bac-type"/>
</dbReference>
<comment type="similarity">
    <text evidence="1">Belongs to the peptidase C40 family.</text>
</comment>
<keyword evidence="3" id="KW-0378">Hydrolase</keyword>
<proteinExistence type="inferred from homology"/>